<gene>
    <name evidence="1" type="ORF">MANES_11G060100v8</name>
</gene>
<dbReference type="Proteomes" id="UP000091857">
    <property type="component" value="Chromosome 11"/>
</dbReference>
<dbReference type="EMBL" id="CM004397">
    <property type="protein sequence ID" value="KAG8643687.1"/>
    <property type="molecule type" value="Genomic_DNA"/>
</dbReference>
<keyword evidence="2" id="KW-1185">Reference proteome</keyword>
<reference evidence="2" key="1">
    <citation type="journal article" date="2016" name="Nat. Biotechnol.">
        <title>Sequencing wild and cultivated cassava and related species reveals extensive interspecific hybridization and genetic diversity.</title>
        <authorList>
            <person name="Bredeson J.V."/>
            <person name="Lyons J.B."/>
            <person name="Prochnik S.E."/>
            <person name="Wu G.A."/>
            <person name="Ha C.M."/>
            <person name="Edsinger-Gonzales E."/>
            <person name="Grimwood J."/>
            <person name="Schmutz J."/>
            <person name="Rabbi I.Y."/>
            <person name="Egesi C."/>
            <person name="Nauluvula P."/>
            <person name="Lebot V."/>
            <person name="Ndunguru J."/>
            <person name="Mkamilo G."/>
            <person name="Bart R.S."/>
            <person name="Setter T.L."/>
            <person name="Gleadow R.M."/>
            <person name="Kulakow P."/>
            <person name="Ferguson M.E."/>
            <person name="Rounsley S."/>
            <person name="Rokhsar D.S."/>
        </authorList>
    </citation>
    <scope>NUCLEOTIDE SEQUENCE [LARGE SCALE GENOMIC DNA]</scope>
    <source>
        <strain evidence="2">cv. AM560-2</strain>
    </source>
</reference>
<sequence length="1207" mass="136693">MNINKGKEWWMGASHFQMELANIAKCLLLGVVILWIQIHGNKGCFEEERSTLLDFKAFVGSNGFDADHLLPSWIDDPTSNCCEWERVMCNSTTGHVTELSLNNTRQYYMESYSFYYDENIWYVNLSMFQQLKELKTLNLSYNHFDCSIDDQGCERLSKLEKLEVLDLTWNRFNNNILSSLSALISLKTLILDYNGMEGSFPMQGFQRLEELNLRGNTFNNSILSSLAALPSLNTLILRGIEMKDSFPNQGFERLEKLDISGNRFNKSILSSLGALTSLNTLILREMYDMNGSFPIQELKNLKSLTFLDISGNNFNGTLLFKDFQRLEELDLSGNRFNNSILSSLAALSSLNTLILSYNYIEGSFPNQGFQRLEELDLSGNSFNNSILSSLTALPSLNTLIFTYNDMECSFPHQGFERLEKLDISGNRFNKSILSSLGALTSLNTLILREMYDMNGSFPIQDFSTFKRLETLNLGDNDFTGCIPEDMWAPLSLKALYLYDNKLSGSLSKQSLCGLKDLQLLDLSFNEFGGTLPQCLGNLTSLTFLHLSENQLTGYLPSFWPPKLQYLDLSHNHLDGIFSVNYSSLEVIGLSGNKITFENGWIPSFQLRALIMQDCGLESIPEFLFHQFKLEVLDLSHNKLKGRFPYWLLQNNGGLEILDLKNNSFNGQLEIGTNMLPSIQYLNLAANHFEGDLLFSAGDDCKLIALDLSHNNFSGEVPERLLSNCISLSYLRLSHNNFHGQIALFNLTRIADLELHDNQFEGTLSSLFTNFSHQSYGPEVLHLSNNRLHGEIPHWMSNFTGLGYLNLRHNFFQGQISCQLLSTGIEYLDLSYNSFSGLLPSCSNENSLRQINLQGNRFSGSIPEAWVNISTLNLLDVSDNELSGTIFNKSGENLSGLRVLLLRGNHFNGFIPNWLCQLNNVSLLDLSRNSFSGSIPHCLYNLSFGGEGEGHPYDPPFSDILFAWGIGYGGSSKTLLDNTDIFYGEIDEESEFVTKYRADTYKNKALNYMSGLDLSNNNLTGEIPYELGALCQIHALNLSHNQLIGSIPRSFANLSQIESLDLSYNILSGQIPVELINLNFLEAFSVAHNNLSGRIPDMKGQFSTFESKSYEGNPFLCGTQVRRKCHDDNDEPSPSQMESPQEASGKWYEIDREIFLASFSVTFIMFFLSVIIILYVNPYWQQKLIYHTRQHLFSCYYFLYDNLVKLFV</sequence>
<organism evidence="1 2">
    <name type="scientific">Manihot esculenta</name>
    <name type="common">Cassava</name>
    <name type="synonym">Jatropha manihot</name>
    <dbReference type="NCBI Taxonomy" id="3983"/>
    <lineage>
        <taxon>Eukaryota</taxon>
        <taxon>Viridiplantae</taxon>
        <taxon>Streptophyta</taxon>
        <taxon>Embryophyta</taxon>
        <taxon>Tracheophyta</taxon>
        <taxon>Spermatophyta</taxon>
        <taxon>Magnoliopsida</taxon>
        <taxon>eudicotyledons</taxon>
        <taxon>Gunneridae</taxon>
        <taxon>Pentapetalae</taxon>
        <taxon>rosids</taxon>
        <taxon>fabids</taxon>
        <taxon>Malpighiales</taxon>
        <taxon>Euphorbiaceae</taxon>
        <taxon>Crotonoideae</taxon>
        <taxon>Manihoteae</taxon>
        <taxon>Manihot</taxon>
    </lineage>
</organism>
<name>A0ACB7GTR7_MANES</name>
<protein>
    <submittedName>
        <fullName evidence="1">Uncharacterized protein</fullName>
    </submittedName>
</protein>
<accession>A0ACB7GTR7</accession>
<evidence type="ECO:0000313" key="2">
    <source>
        <dbReference type="Proteomes" id="UP000091857"/>
    </source>
</evidence>
<proteinExistence type="predicted"/>
<evidence type="ECO:0000313" key="1">
    <source>
        <dbReference type="EMBL" id="KAG8643687.1"/>
    </source>
</evidence>
<comment type="caution">
    <text evidence="1">The sequence shown here is derived from an EMBL/GenBank/DDBJ whole genome shotgun (WGS) entry which is preliminary data.</text>
</comment>